<evidence type="ECO:0000256" key="8">
    <source>
        <dbReference type="ARBA" id="ARBA00031423"/>
    </source>
</evidence>
<dbReference type="STRING" id="883161.HMPREF9306_01652"/>
<evidence type="ECO:0000259" key="11">
    <source>
        <dbReference type="Pfam" id="PF21226"/>
    </source>
</evidence>
<dbReference type="EMBL" id="AGZR01000009">
    <property type="protein sequence ID" value="EPD32088.1"/>
    <property type="molecule type" value="Genomic_DNA"/>
</dbReference>
<dbReference type="InterPro" id="IPR017853">
    <property type="entry name" value="GH"/>
</dbReference>
<comment type="similarity">
    <text evidence="2 10">Belongs to the disproportionating enzyme family.</text>
</comment>
<dbReference type="OrthoDB" id="9811841at2"/>
<dbReference type="PANTHER" id="PTHR32438">
    <property type="entry name" value="4-ALPHA-GLUCANOTRANSFERASE DPE1, CHLOROPLASTIC/AMYLOPLASTIC"/>
    <property type="match status" value="1"/>
</dbReference>
<dbReference type="GO" id="GO:0004134">
    <property type="term" value="F:4-alpha-glucanotransferase activity"/>
    <property type="evidence" value="ECO:0007669"/>
    <property type="project" value="UniProtKB-EC"/>
</dbReference>
<evidence type="ECO:0000256" key="9">
    <source>
        <dbReference type="ARBA" id="ARBA00031501"/>
    </source>
</evidence>
<dbReference type="EC" id="2.4.1.25" evidence="3 10"/>
<dbReference type="PANTHER" id="PTHR32438:SF5">
    <property type="entry name" value="4-ALPHA-GLUCANOTRANSFERASE DPE1, CHLOROPLASTIC_AMYLOPLASTIC"/>
    <property type="match status" value="1"/>
</dbReference>
<dbReference type="SUPFAM" id="SSF51445">
    <property type="entry name" value="(Trans)glycosidases"/>
    <property type="match status" value="1"/>
</dbReference>
<dbReference type="GO" id="GO:0005975">
    <property type="term" value="P:carbohydrate metabolic process"/>
    <property type="evidence" value="ECO:0007669"/>
    <property type="project" value="InterPro"/>
</dbReference>
<dbReference type="HOGENOM" id="CLU_022072_1_0_11"/>
<feature type="domain" description="MalQ N-terminal beta-sandwich" evidence="11">
    <location>
        <begin position="68"/>
        <end position="158"/>
    </location>
</feature>
<dbReference type="RefSeq" id="WP_016456463.1">
    <property type="nucleotide sequence ID" value="NZ_KE150269.1"/>
</dbReference>
<evidence type="ECO:0000313" key="13">
    <source>
        <dbReference type="Proteomes" id="UP000014417"/>
    </source>
</evidence>
<keyword evidence="13" id="KW-1185">Reference proteome</keyword>
<gene>
    <name evidence="12" type="ORF">HMPREF9306_01652</name>
</gene>
<dbReference type="NCBIfam" id="TIGR00217">
    <property type="entry name" value="malQ"/>
    <property type="match status" value="1"/>
</dbReference>
<dbReference type="InterPro" id="IPR048458">
    <property type="entry name" value="MalQ_N"/>
</dbReference>
<keyword evidence="7 10" id="KW-0119">Carbohydrate metabolism</keyword>
<dbReference type="Pfam" id="PF21226">
    <property type="entry name" value="MalQ_N"/>
    <property type="match status" value="1"/>
</dbReference>
<protein>
    <recommendedName>
        <fullName evidence="4 10">4-alpha-glucanotransferase</fullName>
        <ecNumber evidence="3 10">2.4.1.25</ecNumber>
    </recommendedName>
    <alternativeName>
        <fullName evidence="8 10">Amylomaltase</fullName>
    </alternativeName>
    <alternativeName>
        <fullName evidence="9 10">Disproportionating enzyme</fullName>
    </alternativeName>
</protein>
<reference evidence="12 13" key="1">
    <citation type="submission" date="2013-04" db="EMBL/GenBank/DDBJ databases">
        <title>The Genome Sequence of Propionimicrobium lymphophilum ACS-093-V-SCH5.</title>
        <authorList>
            <consortium name="The Broad Institute Genomics Platform"/>
            <person name="Earl A."/>
            <person name="Ward D."/>
            <person name="Feldgarden M."/>
            <person name="Gevers D."/>
            <person name="Saerens B."/>
            <person name="Vaneechoutte M."/>
            <person name="Walker B."/>
            <person name="Young S."/>
            <person name="Zeng Q."/>
            <person name="Gargeya S."/>
            <person name="Fitzgerald M."/>
            <person name="Haas B."/>
            <person name="Abouelleil A."/>
            <person name="Allen A.W."/>
            <person name="Alvarado L."/>
            <person name="Arachchi H.M."/>
            <person name="Berlin A.M."/>
            <person name="Chapman S.B."/>
            <person name="Gainer-Dewar J."/>
            <person name="Goldberg J."/>
            <person name="Griggs A."/>
            <person name="Gujja S."/>
            <person name="Hansen M."/>
            <person name="Howarth C."/>
            <person name="Imamovic A."/>
            <person name="Ireland A."/>
            <person name="Larimer J."/>
            <person name="McCowan C."/>
            <person name="Murphy C."/>
            <person name="Pearson M."/>
            <person name="Poon T.W."/>
            <person name="Priest M."/>
            <person name="Roberts A."/>
            <person name="Saif S."/>
            <person name="Shea T."/>
            <person name="Sisk P."/>
            <person name="Sykes S."/>
            <person name="Wortman J."/>
            <person name="Nusbaum C."/>
            <person name="Birren B."/>
        </authorList>
    </citation>
    <scope>NUCLEOTIDE SEQUENCE [LARGE SCALE GENOMIC DNA]</scope>
    <source>
        <strain evidence="12 13">ACS-093-V-SCH5</strain>
    </source>
</reference>
<dbReference type="Pfam" id="PF02446">
    <property type="entry name" value="Glyco_hydro_77"/>
    <property type="match status" value="1"/>
</dbReference>
<evidence type="ECO:0000313" key="12">
    <source>
        <dbReference type="EMBL" id="EPD32088.1"/>
    </source>
</evidence>
<comment type="catalytic activity">
    <reaction evidence="1 10">
        <text>Transfers a segment of a (1-&gt;4)-alpha-D-glucan to a new position in an acceptor, which may be glucose or a (1-&gt;4)-alpha-D-glucan.</text>
        <dbReference type="EC" id="2.4.1.25"/>
    </reaction>
</comment>
<evidence type="ECO:0000256" key="6">
    <source>
        <dbReference type="ARBA" id="ARBA00022679"/>
    </source>
</evidence>
<accession>S2VX59</accession>
<name>S2VX59_9ACTN</name>
<evidence type="ECO:0000256" key="4">
    <source>
        <dbReference type="ARBA" id="ARBA00020295"/>
    </source>
</evidence>
<organism evidence="12 13">
    <name type="scientific">Propionimicrobium lymphophilum ACS-093-V-SCH5</name>
    <dbReference type="NCBI Taxonomy" id="883161"/>
    <lineage>
        <taxon>Bacteria</taxon>
        <taxon>Bacillati</taxon>
        <taxon>Actinomycetota</taxon>
        <taxon>Actinomycetes</taxon>
        <taxon>Propionibacteriales</taxon>
        <taxon>Propionibacteriaceae</taxon>
        <taxon>Propionimicrobium</taxon>
    </lineage>
</organism>
<sequence>MAVEGSLKRLADAMRVATEFWDWKGNHVSVDADVIVDVLAAMDIDASTEESAQKALEEVQLRPWRQTLPPVIVARQGKAKKFEAHLSHGHDAQLRIFLEQGGERGVQQVDNFAEPRDIDGVLTGEASYEIPGDLPLGYHKIVLVSDDREAQATLIVTPDYLHLPEQMGEGRVWGFAAQLYSVRSHDSWGIGDLADLADLATWSATQLGTDYVLVNPLHAAQAIPPMDASPYLPSSRLFLNPMYIRPEMVTEYTLLDESERDQIDMLRGELAEALIGVDLIERDLSWQTKRRALSVIYRAGRRPARQMAFDKFREQQGKRLRDFATWCVLCRAYGNDWRAWPLEFQSPDSPQVDKFSQENADKIEFQEWMQWIAADQLSNAQQGAVDSGMSLGVVTDLAVGVSAASADTWMMSDIYALDISVGAPPDNYNQLGQDWGQPPWRPDKLAETAYEPFRKMVRTALGHSGGVRIDHIIGMFRLWWIPRGDNASRGTYVGYDHEAMIGIIALEAQRAGGIVVGEDLGTVEPWVRGYLESRGILGTSVLWFENGPDGMPKAPEEWRETCMGSVTTHDLAPTAGYLSKAHVKLRHELDLLTESYEHESELADLEIGRWHENLVNRGLLSWDSNDPDENFMLAMHRFLTKTPSRVLNVALVDAVGDKRIQNQPGTWWQYPNWRIPLSGPDGKALLLEDVYSMKRPMRIGAVMNGWSKVPEPWG</sequence>
<dbReference type="Proteomes" id="UP000014417">
    <property type="component" value="Unassembled WGS sequence"/>
</dbReference>
<dbReference type="AlphaFoldDB" id="S2VX59"/>
<dbReference type="Gene3D" id="3.20.20.80">
    <property type="entry name" value="Glycosidases"/>
    <property type="match status" value="1"/>
</dbReference>
<keyword evidence="6 10" id="KW-0808">Transferase</keyword>
<evidence type="ECO:0000256" key="10">
    <source>
        <dbReference type="RuleBase" id="RU361207"/>
    </source>
</evidence>
<dbReference type="PATRIC" id="fig|883161.3.peg.1637"/>
<evidence type="ECO:0000256" key="5">
    <source>
        <dbReference type="ARBA" id="ARBA00022676"/>
    </source>
</evidence>
<evidence type="ECO:0000256" key="7">
    <source>
        <dbReference type="ARBA" id="ARBA00023277"/>
    </source>
</evidence>
<comment type="caution">
    <text evidence="12">The sequence shown here is derived from an EMBL/GenBank/DDBJ whole genome shotgun (WGS) entry which is preliminary data.</text>
</comment>
<proteinExistence type="inferred from homology"/>
<keyword evidence="5 10" id="KW-0328">Glycosyltransferase</keyword>
<evidence type="ECO:0000256" key="1">
    <source>
        <dbReference type="ARBA" id="ARBA00000439"/>
    </source>
</evidence>
<evidence type="ECO:0000256" key="2">
    <source>
        <dbReference type="ARBA" id="ARBA00005684"/>
    </source>
</evidence>
<evidence type="ECO:0000256" key="3">
    <source>
        <dbReference type="ARBA" id="ARBA00012560"/>
    </source>
</evidence>
<dbReference type="InterPro" id="IPR003385">
    <property type="entry name" value="Glyco_hydro_77"/>
</dbReference>